<feature type="compositionally biased region" description="Basic and acidic residues" evidence="1">
    <location>
        <begin position="50"/>
        <end position="76"/>
    </location>
</feature>
<dbReference type="EMBL" id="JACHKZ010000005">
    <property type="protein sequence ID" value="MBB6577093.1"/>
    <property type="molecule type" value="Genomic_DNA"/>
</dbReference>
<evidence type="ECO:0000256" key="1">
    <source>
        <dbReference type="SAM" id="MobiDB-lite"/>
    </source>
</evidence>
<keyword evidence="3" id="KW-1185">Reference proteome</keyword>
<dbReference type="PRINTS" id="PR01217">
    <property type="entry name" value="PRICHEXTENSN"/>
</dbReference>
<dbReference type="Proteomes" id="UP000562492">
    <property type="component" value="Unassembled WGS sequence"/>
</dbReference>
<feature type="region of interest" description="Disordered" evidence="1">
    <location>
        <begin position="1"/>
        <end position="163"/>
    </location>
</feature>
<evidence type="ECO:0000313" key="3">
    <source>
        <dbReference type="Proteomes" id="UP000562492"/>
    </source>
</evidence>
<accession>A0ABR6RD92</accession>
<comment type="caution">
    <text evidence="2">The sequence shown here is derived from an EMBL/GenBank/DDBJ whole genome shotgun (WGS) entry which is preliminary data.</text>
</comment>
<organism evidence="2 3">
    <name type="scientific">Comamonas odontotermitis</name>
    <dbReference type="NCBI Taxonomy" id="379895"/>
    <lineage>
        <taxon>Bacteria</taxon>
        <taxon>Pseudomonadati</taxon>
        <taxon>Pseudomonadota</taxon>
        <taxon>Betaproteobacteria</taxon>
        <taxon>Burkholderiales</taxon>
        <taxon>Comamonadaceae</taxon>
        <taxon>Comamonas</taxon>
    </lineage>
</organism>
<dbReference type="RefSeq" id="WP_184706480.1">
    <property type="nucleotide sequence ID" value="NZ_JACHKZ010000005.1"/>
</dbReference>
<gene>
    <name evidence="2" type="ORF">HNP33_001144</name>
</gene>
<sequence>MVTKPLTPAPKPPSKAEKHPPKGNPPHGENARGKVVNKTEPAPKSAPSNPKKDYPPDFHDRELEIAKEMERTKTAAEHAPGILDVVGTVLGGGRGRRRRGAKPAAKPTEEPAPPTKTPAPAPAPKAPSSPPPAPPPAAAEVKAAGGSGGAYVKGKTKRRPRRRCELVPYNELECPPGNDRHHVVPDWMLRQGKRGGLERIPDMPSLDEGPAICLENGSGKEHDTAHKHTDRPAARVGREGKATGTPGTITLGQAKKISARAIEKSTGGPKKGGCSRADIQKQLDEQFKAHNDAVLRAVKDARRVTDEIKNATNGGKDY</sequence>
<feature type="compositionally biased region" description="Pro residues" evidence="1">
    <location>
        <begin position="110"/>
        <end position="137"/>
    </location>
</feature>
<proteinExistence type="predicted"/>
<feature type="compositionally biased region" description="Basic and acidic residues" evidence="1">
    <location>
        <begin position="218"/>
        <end position="241"/>
    </location>
</feature>
<reference evidence="2 3" key="1">
    <citation type="submission" date="2020-08" db="EMBL/GenBank/DDBJ databases">
        <title>Functional genomics of gut bacteria from endangered species of beetles.</title>
        <authorList>
            <person name="Carlos-Shanley C."/>
        </authorList>
    </citation>
    <scope>NUCLEOTIDE SEQUENCE [LARGE SCALE GENOMIC DNA]</scope>
    <source>
        <strain evidence="2 3">S00124</strain>
    </source>
</reference>
<feature type="region of interest" description="Disordered" evidence="1">
    <location>
        <begin position="196"/>
        <end position="249"/>
    </location>
</feature>
<name>A0ABR6RD92_9BURK</name>
<protein>
    <submittedName>
        <fullName evidence="2">Uncharacterized protein</fullName>
    </submittedName>
</protein>
<evidence type="ECO:0000313" key="2">
    <source>
        <dbReference type="EMBL" id="MBB6577093.1"/>
    </source>
</evidence>